<sequence>MTMLNRLASFADATIRAVGGETRRYAVHLVDTHTGRLYCVGGAPLTIFTCDPDEVSDELMRNRDPRHWGVLVEQRLPKEI</sequence>
<evidence type="ECO:0000313" key="1">
    <source>
        <dbReference type="EMBL" id="TKW68163.1"/>
    </source>
</evidence>
<gene>
    <name evidence="1" type="ORF">DI616_03405</name>
</gene>
<dbReference type="Proteomes" id="UP000315344">
    <property type="component" value="Unassembled WGS sequence"/>
</dbReference>
<reference evidence="1 2" key="1">
    <citation type="journal article" date="2017" name="Nat. Commun.">
        <title>In situ click chemistry generation of cyclooxygenase-2 inhibitors.</title>
        <authorList>
            <person name="Bhardwaj A."/>
            <person name="Kaur J."/>
            <person name="Wuest M."/>
            <person name="Wuest F."/>
        </authorList>
    </citation>
    <scope>NUCLEOTIDE SEQUENCE [LARGE SCALE GENOMIC DNA]</scope>
    <source>
        <strain evidence="1">S2_012_000_R3_94</strain>
    </source>
</reference>
<proteinExistence type="predicted"/>
<dbReference type="EMBL" id="VAFL01000002">
    <property type="protein sequence ID" value="TKW68163.1"/>
    <property type="molecule type" value="Genomic_DNA"/>
</dbReference>
<comment type="caution">
    <text evidence="1">The sequence shown here is derived from an EMBL/GenBank/DDBJ whole genome shotgun (WGS) entry which is preliminary data.</text>
</comment>
<organism evidence="1 2">
    <name type="scientific">Paracoccus denitrificans</name>
    <dbReference type="NCBI Taxonomy" id="266"/>
    <lineage>
        <taxon>Bacteria</taxon>
        <taxon>Pseudomonadati</taxon>
        <taxon>Pseudomonadota</taxon>
        <taxon>Alphaproteobacteria</taxon>
        <taxon>Rhodobacterales</taxon>
        <taxon>Paracoccaceae</taxon>
        <taxon>Paracoccus</taxon>
    </lineage>
</organism>
<name>A0A533IAL4_PARDE</name>
<dbReference type="AlphaFoldDB" id="A0A533IAL4"/>
<evidence type="ECO:0000313" key="2">
    <source>
        <dbReference type="Proteomes" id="UP000315344"/>
    </source>
</evidence>
<protein>
    <submittedName>
        <fullName evidence="1">Uncharacterized protein</fullName>
    </submittedName>
</protein>
<accession>A0A533IAL4</accession>